<protein>
    <submittedName>
        <fullName evidence="6">AcrR family transcriptional regulator</fullName>
    </submittedName>
</protein>
<dbReference type="Gene3D" id="1.10.357.10">
    <property type="entry name" value="Tetracycline Repressor, domain 2"/>
    <property type="match status" value="1"/>
</dbReference>
<keyword evidence="3" id="KW-0804">Transcription</keyword>
<sequence>MQERRSNADRSQETRGVLLAAARELFLEKGYAATGTPEVVERAGVTRGALYHHFKDKKALFQAIVELEAAQIAAEIEQGSSGAETPHAALLLGARSYFVAMQDPHRVRLMLLDGPAILGAEVMRRIDLETGGRELRQGIEDALQPDTPPAQVDTIADLVSAMFDRAVLACNAGADARAYEDALASLLTMLTCQCDRTAFSNVLTP</sequence>
<evidence type="ECO:0000313" key="6">
    <source>
        <dbReference type="EMBL" id="POF33951.1"/>
    </source>
</evidence>
<dbReference type="EMBL" id="PPCN01000001">
    <property type="protein sequence ID" value="POF33951.1"/>
    <property type="molecule type" value="Genomic_DNA"/>
</dbReference>
<dbReference type="InterPro" id="IPR050109">
    <property type="entry name" value="HTH-type_TetR-like_transc_reg"/>
</dbReference>
<evidence type="ECO:0000256" key="1">
    <source>
        <dbReference type="ARBA" id="ARBA00023015"/>
    </source>
</evidence>
<dbReference type="InterPro" id="IPR001647">
    <property type="entry name" value="HTH_TetR"/>
</dbReference>
<evidence type="ECO:0000256" key="2">
    <source>
        <dbReference type="ARBA" id="ARBA00023125"/>
    </source>
</evidence>
<dbReference type="PRINTS" id="PR00455">
    <property type="entry name" value="HTHTETR"/>
</dbReference>
<dbReference type="Pfam" id="PF21351">
    <property type="entry name" value="TetR_C_41"/>
    <property type="match status" value="1"/>
</dbReference>
<reference evidence="6 7" key="1">
    <citation type="submission" date="2018-01" db="EMBL/GenBank/DDBJ databases">
        <title>Genomic Encyclopedia of Archaeal and Bacterial Type Strains, Phase II (KMG-II): from individual species to whole genera.</title>
        <authorList>
            <person name="Goeker M."/>
        </authorList>
    </citation>
    <scope>NUCLEOTIDE SEQUENCE [LARGE SCALE GENOMIC DNA]</scope>
    <source>
        <strain evidence="6 7">DSM 17023</strain>
    </source>
</reference>
<keyword evidence="7" id="KW-1185">Reference proteome</keyword>
<keyword evidence="2 4" id="KW-0238">DNA-binding</keyword>
<dbReference type="GO" id="GO:0003700">
    <property type="term" value="F:DNA-binding transcription factor activity"/>
    <property type="evidence" value="ECO:0007669"/>
    <property type="project" value="TreeGrafter"/>
</dbReference>
<dbReference type="PANTHER" id="PTHR30055:SF234">
    <property type="entry name" value="HTH-TYPE TRANSCRIPTIONAL REGULATOR BETI"/>
    <property type="match status" value="1"/>
</dbReference>
<evidence type="ECO:0000313" key="7">
    <source>
        <dbReference type="Proteomes" id="UP000236959"/>
    </source>
</evidence>
<feature type="domain" description="HTH tetR-type" evidence="5">
    <location>
        <begin position="12"/>
        <end position="72"/>
    </location>
</feature>
<dbReference type="GO" id="GO:0000976">
    <property type="term" value="F:transcription cis-regulatory region binding"/>
    <property type="evidence" value="ECO:0007669"/>
    <property type="project" value="TreeGrafter"/>
</dbReference>
<keyword evidence="1" id="KW-0805">Transcription regulation</keyword>
<dbReference type="Proteomes" id="UP000236959">
    <property type="component" value="Unassembled WGS sequence"/>
</dbReference>
<dbReference type="InterPro" id="IPR049484">
    <property type="entry name" value="Rv0078-like_C"/>
</dbReference>
<comment type="caution">
    <text evidence="6">The sequence shown here is derived from an EMBL/GenBank/DDBJ whole genome shotgun (WGS) entry which is preliminary data.</text>
</comment>
<organism evidence="6 7">
    <name type="scientific">Roseibium marinum</name>
    <dbReference type="NCBI Taxonomy" id="281252"/>
    <lineage>
        <taxon>Bacteria</taxon>
        <taxon>Pseudomonadati</taxon>
        <taxon>Pseudomonadota</taxon>
        <taxon>Alphaproteobacteria</taxon>
        <taxon>Hyphomicrobiales</taxon>
        <taxon>Stappiaceae</taxon>
        <taxon>Roseibium</taxon>
    </lineage>
</organism>
<dbReference type="OrthoDB" id="8478851at2"/>
<gene>
    <name evidence="6" type="ORF">CLV41_101400</name>
</gene>
<evidence type="ECO:0000256" key="4">
    <source>
        <dbReference type="PROSITE-ProRule" id="PRU00335"/>
    </source>
</evidence>
<dbReference type="RefSeq" id="WP_103220600.1">
    <property type="nucleotide sequence ID" value="NZ_PPCN01000001.1"/>
</dbReference>
<feature type="DNA-binding region" description="H-T-H motif" evidence="4">
    <location>
        <begin position="35"/>
        <end position="54"/>
    </location>
</feature>
<evidence type="ECO:0000259" key="5">
    <source>
        <dbReference type="PROSITE" id="PS50977"/>
    </source>
</evidence>
<dbReference type="PANTHER" id="PTHR30055">
    <property type="entry name" value="HTH-TYPE TRANSCRIPTIONAL REGULATOR RUTR"/>
    <property type="match status" value="1"/>
</dbReference>
<evidence type="ECO:0000256" key="3">
    <source>
        <dbReference type="ARBA" id="ARBA00023163"/>
    </source>
</evidence>
<dbReference type="SUPFAM" id="SSF46689">
    <property type="entry name" value="Homeodomain-like"/>
    <property type="match status" value="1"/>
</dbReference>
<name>A0A2S3V1V4_9HYPH</name>
<dbReference type="AlphaFoldDB" id="A0A2S3V1V4"/>
<dbReference type="Pfam" id="PF00440">
    <property type="entry name" value="TetR_N"/>
    <property type="match status" value="1"/>
</dbReference>
<accession>A0A2S3V1V4</accession>
<proteinExistence type="predicted"/>
<dbReference type="PROSITE" id="PS50977">
    <property type="entry name" value="HTH_TETR_2"/>
    <property type="match status" value="1"/>
</dbReference>
<dbReference type="InterPro" id="IPR009057">
    <property type="entry name" value="Homeodomain-like_sf"/>
</dbReference>